<dbReference type="AlphaFoldDB" id="A0A1Q9JFN9"/>
<evidence type="ECO:0000313" key="2">
    <source>
        <dbReference type="EMBL" id="OLR54944.1"/>
    </source>
</evidence>
<proteinExistence type="predicted"/>
<dbReference type="Pfam" id="PF03235">
    <property type="entry name" value="GmrSD_N"/>
    <property type="match status" value="1"/>
</dbReference>
<reference evidence="2 3" key="1">
    <citation type="journal article" date="2016" name="Appl. Environ. Microbiol.">
        <title>Function and Phylogeny of Bacterial Butyryl Coenzyme A:Acetate Transferases and Their Diversity in the Proximal Colon of Swine.</title>
        <authorList>
            <person name="Trachsel J."/>
            <person name="Bayles D.O."/>
            <person name="Looft T."/>
            <person name="Levine U.Y."/>
            <person name="Allen H.K."/>
        </authorList>
    </citation>
    <scope>NUCLEOTIDE SEQUENCE [LARGE SCALE GENOMIC DNA]</scope>
    <source>
        <strain evidence="2 3">68-3-10</strain>
    </source>
</reference>
<dbReference type="PANTHER" id="PTHR37292:SF2">
    <property type="entry name" value="DUF262 DOMAIN-CONTAINING PROTEIN"/>
    <property type="match status" value="1"/>
</dbReference>
<gene>
    <name evidence="2" type="ORF">BHK98_01930</name>
</gene>
<comment type="caution">
    <text evidence="2">The sequence shown here is derived from an EMBL/GenBank/DDBJ whole genome shotgun (WGS) entry which is preliminary data.</text>
</comment>
<accession>A0A1Q9JFN9</accession>
<keyword evidence="3" id="KW-1185">Reference proteome</keyword>
<evidence type="ECO:0000313" key="3">
    <source>
        <dbReference type="Proteomes" id="UP000187404"/>
    </source>
</evidence>
<dbReference type="PANTHER" id="PTHR37292">
    <property type="entry name" value="VNG6097C"/>
    <property type="match status" value="1"/>
</dbReference>
<name>A0A1Q9JFN9_9FIRM</name>
<dbReference type="STRING" id="1261640.BHK98_01930"/>
<dbReference type="InterPro" id="IPR004919">
    <property type="entry name" value="GmrSD_N"/>
</dbReference>
<dbReference type="EMBL" id="MJIE01000001">
    <property type="protein sequence ID" value="OLR54944.1"/>
    <property type="molecule type" value="Genomic_DNA"/>
</dbReference>
<protein>
    <recommendedName>
        <fullName evidence="1">GmrSD restriction endonucleases N-terminal domain-containing protein</fullName>
    </recommendedName>
</protein>
<dbReference type="OrthoDB" id="9798761at2"/>
<evidence type="ECO:0000259" key="1">
    <source>
        <dbReference type="Pfam" id="PF03235"/>
    </source>
</evidence>
<feature type="domain" description="GmrSD restriction endonucleases N-terminal" evidence="1">
    <location>
        <begin position="9"/>
        <end position="255"/>
    </location>
</feature>
<dbReference type="RefSeq" id="WP_075711961.1">
    <property type="nucleotide sequence ID" value="NZ_MJIE01000001.1"/>
</dbReference>
<sequence>MKTNDRQLTELMKEVDTGAAQLPDFQRGWVWDDGRIRALILSVIHNFPVGAAMFLEYGNESIHFKHKPIEGSPASPETQPDELILDGQQRLTSLYNALFSKNPVHTKTDKGKEIDRYYYLDIEKALDPGADDEEVVISVPASRQITSDFGRKVDVDLSTRDQEYKLKMFPLNIILDTSEEQNWQNSYFAYHEYNPEVIKEFTELFSKVINPTQQYQMPVILLDKTTPKEAVCQVFENVNTGGVSLTVFELVTAIFAMDDFQLRKDWEDRKEKYFSGDLLSKVTATDFLTALTLLSSFKKGGTVSCKKKDVLALTLLEYQRNADALCEGFTIAEKLLKEERIFSSADLPYSTQMIPLSAICTVLIENNRIRTTTVKNMVKQWYWCGVFGELYGSANETRYANDIVQVTKWIIDGGKLPKTVKDFYFNPMRLLGLQSRQSAAYKGVTALILKNHARDFISGAEMDFSTFSNEKIDIHHIFPKDYCIKAGYDKSKWNSVINKTPLSASSNREIGGYAPSVYLGRLEKKGSVSTEDLNGYVESHWIDHELLRADDFQSFIADRARKLLKAIEQTTGRTISGKDSDEVRQAFGASLA</sequence>
<dbReference type="Proteomes" id="UP000187404">
    <property type="component" value="Unassembled WGS sequence"/>
</dbReference>
<organism evidence="2 3">
    <name type="scientific">Hornefia porci</name>
    <dbReference type="NCBI Taxonomy" id="2652292"/>
    <lineage>
        <taxon>Bacteria</taxon>
        <taxon>Bacillati</taxon>
        <taxon>Bacillota</taxon>
        <taxon>Clostridia</taxon>
        <taxon>Peptostreptococcales</taxon>
        <taxon>Anaerovoracaceae</taxon>
        <taxon>Hornefia</taxon>
    </lineage>
</organism>